<evidence type="ECO:0000256" key="1">
    <source>
        <dbReference type="SAM" id="MobiDB-lite"/>
    </source>
</evidence>
<dbReference type="PROSITE" id="PS51340">
    <property type="entry name" value="MOSC"/>
    <property type="match status" value="1"/>
</dbReference>
<dbReference type="InterPro" id="IPR005302">
    <property type="entry name" value="MoCF_Sase_C"/>
</dbReference>
<dbReference type="Pfam" id="PF03473">
    <property type="entry name" value="MOSC"/>
    <property type="match status" value="1"/>
</dbReference>
<feature type="region of interest" description="Disordered" evidence="1">
    <location>
        <begin position="156"/>
        <end position="178"/>
    </location>
</feature>
<evidence type="ECO:0000313" key="4">
    <source>
        <dbReference type="Proteomes" id="UP000322499"/>
    </source>
</evidence>
<dbReference type="SUPFAM" id="SSF50800">
    <property type="entry name" value="PK beta-barrel domain-like"/>
    <property type="match status" value="1"/>
</dbReference>
<accession>A0A5S5CX17</accession>
<dbReference type="PANTHER" id="PTHR36930">
    <property type="entry name" value="METAL-SULFUR CLUSTER BIOSYNTHESIS PROTEINS YUAD-RELATED"/>
    <property type="match status" value="1"/>
</dbReference>
<name>A0A5S5CX17_9ACTN</name>
<dbReference type="PANTHER" id="PTHR36930:SF1">
    <property type="entry name" value="MOSC DOMAIN-CONTAINING PROTEIN"/>
    <property type="match status" value="1"/>
</dbReference>
<reference evidence="3 4" key="1">
    <citation type="submission" date="2019-07" db="EMBL/GenBank/DDBJ databases">
        <title>Genomic Encyclopedia of Archaeal and Bacterial Type Strains, Phase II (KMG-II): from individual species to whole genera.</title>
        <authorList>
            <person name="Goeker M."/>
        </authorList>
    </citation>
    <scope>NUCLEOTIDE SEQUENCE [LARGE SCALE GENOMIC DNA]</scope>
    <source>
        <strain evidence="3 4">DSM 46842</strain>
    </source>
</reference>
<dbReference type="InterPro" id="IPR011037">
    <property type="entry name" value="Pyrv_Knase-like_insert_dom_sf"/>
</dbReference>
<dbReference type="Proteomes" id="UP000322499">
    <property type="component" value="Unassembled WGS sequence"/>
</dbReference>
<evidence type="ECO:0000259" key="2">
    <source>
        <dbReference type="PROSITE" id="PS51340"/>
    </source>
</evidence>
<comment type="caution">
    <text evidence="3">The sequence shown here is derived from an EMBL/GenBank/DDBJ whole genome shotgun (WGS) entry which is preliminary data.</text>
</comment>
<dbReference type="GO" id="GO:0003824">
    <property type="term" value="F:catalytic activity"/>
    <property type="evidence" value="ECO:0007669"/>
    <property type="project" value="InterPro"/>
</dbReference>
<dbReference type="GO" id="GO:0030170">
    <property type="term" value="F:pyridoxal phosphate binding"/>
    <property type="evidence" value="ECO:0007669"/>
    <property type="project" value="InterPro"/>
</dbReference>
<dbReference type="AlphaFoldDB" id="A0A5S5CX17"/>
<evidence type="ECO:0000313" key="3">
    <source>
        <dbReference type="EMBL" id="TYP87634.1"/>
    </source>
</evidence>
<organism evidence="3 4">
    <name type="scientific">Blastococcus xanthinilyticus</name>
    <dbReference type="NCBI Taxonomy" id="1564164"/>
    <lineage>
        <taxon>Bacteria</taxon>
        <taxon>Bacillati</taxon>
        <taxon>Actinomycetota</taxon>
        <taxon>Actinomycetes</taxon>
        <taxon>Geodermatophilales</taxon>
        <taxon>Geodermatophilaceae</taxon>
        <taxon>Blastococcus</taxon>
    </lineage>
</organism>
<sequence length="178" mass="18655">MDEGSLLEIWTTPEAAAPLRRIPSGRLVPGVGLEGDRYARGGGTWAQYPDLEKQLTLIDRDDVAAVAAEVGAPFGTADSRRNLVTTGIALPSLVGRWFAVGDALLFGMKRCPPCTHLERLTGLKLVKAMVHRGGINAAVFGGGLITAGAVVRPVPDEEAARRGAPTGADRPVPRTVPG</sequence>
<protein>
    <recommendedName>
        <fullName evidence="2">MOSC domain-containing protein</fullName>
    </recommendedName>
</protein>
<dbReference type="InterPro" id="IPR052716">
    <property type="entry name" value="MOSC_domain"/>
</dbReference>
<proteinExistence type="predicted"/>
<dbReference type="RefSeq" id="WP_166533271.1">
    <property type="nucleotide sequence ID" value="NZ_VNHW01000006.1"/>
</dbReference>
<dbReference type="GO" id="GO:0030151">
    <property type="term" value="F:molybdenum ion binding"/>
    <property type="evidence" value="ECO:0007669"/>
    <property type="project" value="InterPro"/>
</dbReference>
<keyword evidence="4" id="KW-1185">Reference proteome</keyword>
<dbReference type="Gene3D" id="2.40.33.20">
    <property type="entry name" value="PK beta-barrel domain-like"/>
    <property type="match status" value="1"/>
</dbReference>
<dbReference type="EMBL" id="VNHW01000006">
    <property type="protein sequence ID" value="TYP87634.1"/>
    <property type="molecule type" value="Genomic_DNA"/>
</dbReference>
<feature type="domain" description="MOSC" evidence="2">
    <location>
        <begin position="20"/>
        <end position="154"/>
    </location>
</feature>
<gene>
    <name evidence="3" type="ORF">BD833_106225</name>
</gene>